<feature type="compositionally biased region" description="Low complexity" evidence="6">
    <location>
        <begin position="50"/>
        <end position="61"/>
    </location>
</feature>
<protein>
    <submittedName>
        <fullName evidence="8">Lipoprotein Spr</fullName>
    </submittedName>
</protein>
<keyword evidence="4" id="KW-0378">Hydrolase</keyword>
<reference evidence="8 9" key="1">
    <citation type="submission" date="2019-07" db="EMBL/GenBank/DDBJ databases">
        <title>Genomic Encyclopedia of Archaeal and Bacterial Type Strains, Phase II (KMG-II): from individual species to whole genera.</title>
        <authorList>
            <person name="Goeker M."/>
        </authorList>
    </citation>
    <scope>NUCLEOTIDE SEQUENCE [LARGE SCALE GENOMIC DNA]</scope>
    <source>
        <strain evidence="8 9">DSM 21935</strain>
    </source>
</reference>
<evidence type="ECO:0000256" key="6">
    <source>
        <dbReference type="SAM" id="MobiDB-lite"/>
    </source>
</evidence>
<evidence type="ECO:0000256" key="1">
    <source>
        <dbReference type="ARBA" id="ARBA00007074"/>
    </source>
</evidence>
<dbReference type="AlphaFoldDB" id="A0A5D3YFE0"/>
<evidence type="ECO:0000256" key="4">
    <source>
        <dbReference type="ARBA" id="ARBA00022801"/>
    </source>
</evidence>
<evidence type="ECO:0000256" key="5">
    <source>
        <dbReference type="ARBA" id="ARBA00022807"/>
    </source>
</evidence>
<proteinExistence type="inferred from homology"/>
<evidence type="ECO:0000256" key="3">
    <source>
        <dbReference type="ARBA" id="ARBA00022729"/>
    </source>
</evidence>
<evidence type="ECO:0000259" key="7">
    <source>
        <dbReference type="PROSITE" id="PS51935"/>
    </source>
</evidence>
<evidence type="ECO:0000313" key="9">
    <source>
        <dbReference type="Proteomes" id="UP000324595"/>
    </source>
</evidence>
<feature type="domain" description="NlpC/P60" evidence="7">
    <location>
        <begin position="80"/>
        <end position="201"/>
    </location>
</feature>
<keyword evidence="2" id="KW-0645">Protease</keyword>
<feature type="region of interest" description="Disordered" evidence="6">
    <location>
        <begin position="37"/>
        <end position="74"/>
    </location>
</feature>
<dbReference type="SUPFAM" id="SSF54001">
    <property type="entry name" value="Cysteine proteinases"/>
    <property type="match status" value="1"/>
</dbReference>
<dbReference type="GO" id="GO:0008234">
    <property type="term" value="F:cysteine-type peptidase activity"/>
    <property type="evidence" value="ECO:0007669"/>
    <property type="project" value="UniProtKB-KW"/>
</dbReference>
<comment type="similarity">
    <text evidence="1">Belongs to the peptidase C40 family.</text>
</comment>
<evidence type="ECO:0000313" key="8">
    <source>
        <dbReference type="EMBL" id="TYP92197.1"/>
    </source>
</evidence>
<name>A0A5D3YFE0_9BACT</name>
<dbReference type="EMBL" id="VNHY01000004">
    <property type="protein sequence ID" value="TYP92197.1"/>
    <property type="molecule type" value="Genomic_DNA"/>
</dbReference>
<gene>
    <name evidence="8" type="ORF">LX73_2450</name>
</gene>
<organism evidence="8 9">
    <name type="scientific">Fodinibius salinus</name>
    <dbReference type="NCBI Taxonomy" id="860790"/>
    <lineage>
        <taxon>Bacteria</taxon>
        <taxon>Pseudomonadati</taxon>
        <taxon>Balneolota</taxon>
        <taxon>Balneolia</taxon>
        <taxon>Balneolales</taxon>
        <taxon>Balneolaceae</taxon>
        <taxon>Fodinibius</taxon>
    </lineage>
</organism>
<keyword evidence="3" id="KW-0732">Signal</keyword>
<keyword evidence="8" id="KW-0449">Lipoprotein</keyword>
<dbReference type="Pfam" id="PF00877">
    <property type="entry name" value="NLPC_P60"/>
    <property type="match status" value="1"/>
</dbReference>
<dbReference type="InterPro" id="IPR000064">
    <property type="entry name" value="NLP_P60_dom"/>
</dbReference>
<sequence length="201" mass="21744">MESLSQNYQNKMTRVQAVLVILLVGLLVGCGVVPRSSRPSGAVVSSGEVTTASPTSPSDTSQAEDSSSQPPPTMAVSSLQQVKSSLMQAYRDWEGTPYKLGGESQQGIDCSRFVHVVFDDYFGIDLPTNTKTQLNVGNSIRRAGIRSGDLVFFRTGRKTLHVGIAVNSGEFLHASTSNGVMISKLGNSYWRNRFLAARRVL</sequence>
<dbReference type="PROSITE" id="PS51935">
    <property type="entry name" value="NLPC_P60"/>
    <property type="match status" value="1"/>
</dbReference>
<dbReference type="Proteomes" id="UP000324595">
    <property type="component" value="Unassembled WGS sequence"/>
</dbReference>
<keyword evidence="9" id="KW-1185">Reference proteome</keyword>
<dbReference type="InterPro" id="IPR052062">
    <property type="entry name" value="Murein_DD/LD_carboxypeptidase"/>
</dbReference>
<evidence type="ECO:0000256" key="2">
    <source>
        <dbReference type="ARBA" id="ARBA00022670"/>
    </source>
</evidence>
<dbReference type="InterPro" id="IPR038765">
    <property type="entry name" value="Papain-like_cys_pep_sf"/>
</dbReference>
<dbReference type="PANTHER" id="PTHR47360">
    <property type="entry name" value="MUREIN DD-ENDOPEPTIDASE MEPS/MUREIN LD-CARBOXYPEPTIDASE"/>
    <property type="match status" value="1"/>
</dbReference>
<comment type="caution">
    <text evidence="8">The sequence shown here is derived from an EMBL/GenBank/DDBJ whole genome shotgun (WGS) entry which is preliminary data.</text>
</comment>
<dbReference type="GO" id="GO:0006508">
    <property type="term" value="P:proteolysis"/>
    <property type="evidence" value="ECO:0007669"/>
    <property type="project" value="UniProtKB-KW"/>
</dbReference>
<keyword evidence="5" id="KW-0788">Thiol protease</keyword>
<accession>A0A5D3YFE0</accession>
<dbReference type="Gene3D" id="3.90.1720.10">
    <property type="entry name" value="endopeptidase domain like (from Nostoc punctiforme)"/>
    <property type="match status" value="1"/>
</dbReference>
<dbReference type="PANTHER" id="PTHR47360:SF1">
    <property type="entry name" value="ENDOPEPTIDASE NLPC-RELATED"/>
    <property type="match status" value="1"/>
</dbReference>